<name>A0A8H7MGL7_9PLEO</name>
<accession>A0A8H7MGL7</accession>
<sequence>MTIFTPDSNKTRVCHYNGLQYVLCEKCQRQANEHDYSPASAYGDQDTPTELLTPVEPGVTFLNDGPARPKYIYYAKATEVALRADFYDAENDVYIVHPAITGVLEIPLYLSEEEESDEELDETCDEIPPELIVFIQHPATVLKQQQAEFGNASDGILSARPLLLRRSLKRTVIISPLICSKDWPNGDVDSPRAWASEVNEALQGIDGNCD</sequence>
<protein>
    <submittedName>
        <fullName evidence="1">Uncharacterized protein</fullName>
    </submittedName>
</protein>
<reference evidence="1" key="2">
    <citation type="submission" date="2020-09" db="EMBL/GenBank/DDBJ databases">
        <title>Reference genome assembly for Australian Ascochyta lentis isolate Al4.</title>
        <authorList>
            <person name="Lee R.C."/>
            <person name="Farfan-Caceres L.M."/>
            <person name="Debler J.W."/>
            <person name="Williams A.H."/>
            <person name="Henares B.M."/>
        </authorList>
    </citation>
    <scope>NUCLEOTIDE SEQUENCE</scope>
    <source>
        <strain evidence="1">Al4</strain>
    </source>
</reference>
<organism evidence="1 2">
    <name type="scientific">Ascochyta lentis</name>
    <dbReference type="NCBI Taxonomy" id="205686"/>
    <lineage>
        <taxon>Eukaryota</taxon>
        <taxon>Fungi</taxon>
        <taxon>Dikarya</taxon>
        <taxon>Ascomycota</taxon>
        <taxon>Pezizomycotina</taxon>
        <taxon>Dothideomycetes</taxon>
        <taxon>Pleosporomycetidae</taxon>
        <taxon>Pleosporales</taxon>
        <taxon>Pleosporineae</taxon>
        <taxon>Didymellaceae</taxon>
        <taxon>Ascochyta</taxon>
    </lineage>
</organism>
<proteinExistence type="predicted"/>
<evidence type="ECO:0000313" key="2">
    <source>
        <dbReference type="Proteomes" id="UP000651452"/>
    </source>
</evidence>
<dbReference type="Proteomes" id="UP000651452">
    <property type="component" value="Unassembled WGS sequence"/>
</dbReference>
<gene>
    <name evidence="1" type="ORF">EKO04_009779</name>
</gene>
<dbReference type="AlphaFoldDB" id="A0A8H7MGL7"/>
<dbReference type="OrthoDB" id="10604611at2759"/>
<keyword evidence="2" id="KW-1185">Reference proteome</keyword>
<reference evidence="1" key="1">
    <citation type="submission" date="2018-12" db="EMBL/GenBank/DDBJ databases">
        <authorList>
            <person name="Syme R.A."/>
            <person name="Farfan-Caceres L."/>
            <person name="Lichtenzveig J."/>
        </authorList>
    </citation>
    <scope>NUCLEOTIDE SEQUENCE</scope>
    <source>
        <strain evidence="1">Al4</strain>
    </source>
</reference>
<comment type="caution">
    <text evidence="1">The sequence shown here is derived from an EMBL/GenBank/DDBJ whole genome shotgun (WGS) entry which is preliminary data.</text>
</comment>
<evidence type="ECO:0000313" key="1">
    <source>
        <dbReference type="EMBL" id="KAF9692497.1"/>
    </source>
</evidence>
<dbReference type="EMBL" id="RZGK01000018">
    <property type="protein sequence ID" value="KAF9692497.1"/>
    <property type="molecule type" value="Genomic_DNA"/>
</dbReference>